<comment type="caution">
    <text evidence="1">The sequence shown here is derived from an EMBL/GenBank/DDBJ whole genome shotgun (WGS) entry which is preliminary data.</text>
</comment>
<name>A0ABS3ZJK2_9FIRM</name>
<evidence type="ECO:0000313" key="1">
    <source>
        <dbReference type="EMBL" id="MBP0057370.1"/>
    </source>
</evidence>
<dbReference type="Proteomes" id="UP001315001">
    <property type="component" value="Unassembled WGS sequence"/>
</dbReference>
<evidence type="ECO:0000313" key="2">
    <source>
        <dbReference type="Proteomes" id="UP001315001"/>
    </source>
</evidence>
<protein>
    <submittedName>
        <fullName evidence="1">Uncharacterized protein</fullName>
    </submittedName>
</protein>
<sequence length="64" mass="7785">MREATVWMFLRELMVGENQQAEVPFHFLSIDESQRLVSFNVPMRGCYRFSYLRQGRLMYLDMFI</sequence>
<proteinExistence type="predicted"/>
<organism evidence="1 2">
    <name type="scientific">Anaerobutyricum soehngenii</name>
    <dbReference type="NCBI Taxonomy" id="105843"/>
    <lineage>
        <taxon>Bacteria</taxon>
        <taxon>Bacillati</taxon>
        <taxon>Bacillota</taxon>
        <taxon>Clostridia</taxon>
        <taxon>Lachnospirales</taxon>
        <taxon>Lachnospiraceae</taxon>
        <taxon>Anaerobutyricum</taxon>
    </lineage>
</organism>
<accession>A0ABS3ZJK2</accession>
<dbReference type="RefSeq" id="WP_147608283.1">
    <property type="nucleotide sequence ID" value="NZ_CAXYLQ010000008.1"/>
</dbReference>
<gene>
    <name evidence="1" type="ORF">JYQ75_08185</name>
</gene>
<dbReference type="EMBL" id="JAFIQO010000116">
    <property type="protein sequence ID" value="MBP0057370.1"/>
    <property type="molecule type" value="Genomic_DNA"/>
</dbReference>
<reference evidence="1 2" key="1">
    <citation type="submission" date="2021-02" db="EMBL/GenBank/DDBJ databases">
        <title>Lactate utilizing bacteria of the human gut.</title>
        <authorList>
            <person name="Sheridan P.O."/>
        </authorList>
    </citation>
    <scope>NUCLEOTIDE SEQUENCE [LARGE SCALE GENOMIC DNA]</scope>
    <source>
        <strain evidence="1 2">HTF-83D</strain>
    </source>
</reference>
<keyword evidence="2" id="KW-1185">Reference proteome</keyword>